<gene>
    <name evidence="1" type="ORF">COT99_01650</name>
</gene>
<dbReference type="EMBL" id="PFAR01000020">
    <property type="protein sequence ID" value="PIR93279.1"/>
    <property type="molecule type" value="Genomic_DNA"/>
</dbReference>
<dbReference type="Proteomes" id="UP000228626">
    <property type="component" value="Unassembled WGS sequence"/>
</dbReference>
<proteinExistence type="predicted"/>
<reference evidence="2" key="1">
    <citation type="submission" date="2017-09" db="EMBL/GenBank/DDBJ databases">
        <title>Depth-based differentiation of microbial function through sediment-hosted aquifers and enrichment of novel symbionts in the deep terrestrial subsurface.</title>
        <authorList>
            <person name="Probst A.J."/>
            <person name="Ladd B."/>
            <person name="Jarett J.K."/>
            <person name="Geller-Mcgrath D.E."/>
            <person name="Sieber C.M.K."/>
            <person name="Emerson J.B."/>
            <person name="Anantharaman K."/>
            <person name="Thomas B.C."/>
            <person name="Malmstrom R."/>
            <person name="Stieglmeier M."/>
            <person name="Klingl A."/>
            <person name="Woyke T."/>
            <person name="Ryan C.M."/>
            <person name="Banfield J.F."/>
        </authorList>
    </citation>
    <scope>NUCLEOTIDE SEQUENCE [LARGE SCALE GENOMIC DNA]</scope>
</reference>
<evidence type="ECO:0000313" key="2">
    <source>
        <dbReference type="Proteomes" id="UP000228626"/>
    </source>
</evidence>
<accession>A0A2H0V4B2</accession>
<sequence>MDPKILLLGSLAIVFLGLVAWALNYFNQKPSQQVISLSTDEWTAFARKSLTVALTHAKGSTLAKEVREHLKNAIETALSILEVGNIKIIVPDMNARQLNLPSNCRVIGLVLVTDNIYSIEYFQVTRAGTKGDKFSRIRKDRGEFSLNGLKAVPRSKRDFQEQFLGLIYACSRALR</sequence>
<comment type="caution">
    <text evidence="1">The sequence shown here is derived from an EMBL/GenBank/DDBJ whole genome shotgun (WGS) entry which is preliminary data.</text>
</comment>
<protein>
    <submittedName>
        <fullName evidence="1">Uncharacterized protein</fullName>
    </submittedName>
</protein>
<name>A0A2H0V4B2_9BACT</name>
<evidence type="ECO:0000313" key="1">
    <source>
        <dbReference type="EMBL" id="PIR93279.1"/>
    </source>
</evidence>
<dbReference type="AlphaFoldDB" id="A0A2H0V4B2"/>
<organism evidence="1 2">
    <name type="scientific">Candidatus Falkowbacteria bacterium CG10_big_fil_rev_8_21_14_0_10_43_10</name>
    <dbReference type="NCBI Taxonomy" id="1974567"/>
    <lineage>
        <taxon>Bacteria</taxon>
        <taxon>Candidatus Falkowiibacteriota</taxon>
    </lineage>
</organism>